<dbReference type="SMART" id="SM00398">
    <property type="entry name" value="HMG"/>
    <property type="match status" value="1"/>
</dbReference>
<evidence type="ECO:0000313" key="6">
    <source>
        <dbReference type="WBParaSite" id="PSU_v2.g4638.t1"/>
    </source>
</evidence>
<evidence type="ECO:0000256" key="3">
    <source>
        <dbReference type="SAM" id="MobiDB-lite"/>
    </source>
</evidence>
<feature type="compositionally biased region" description="Basic and acidic residues" evidence="3">
    <location>
        <begin position="8"/>
        <end position="18"/>
    </location>
</feature>
<dbReference type="InterPro" id="IPR009071">
    <property type="entry name" value="HMG_box_dom"/>
</dbReference>
<dbReference type="GO" id="GO:0003677">
    <property type="term" value="F:DNA binding"/>
    <property type="evidence" value="ECO:0007669"/>
    <property type="project" value="UniProtKB-UniRule"/>
</dbReference>
<feature type="region of interest" description="Disordered" evidence="3">
    <location>
        <begin position="69"/>
        <end position="95"/>
    </location>
</feature>
<feature type="DNA-binding region" description="HMG box" evidence="2">
    <location>
        <begin position="30"/>
        <end position="93"/>
    </location>
</feature>
<reference evidence="6" key="1">
    <citation type="submission" date="2022-11" db="UniProtKB">
        <authorList>
            <consortium name="WormBaseParasite"/>
        </authorList>
    </citation>
    <scope>IDENTIFICATION</scope>
</reference>
<dbReference type="GO" id="GO:0005634">
    <property type="term" value="C:nucleus"/>
    <property type="evidence" value="ECO:0007669"/>
    <property type="project" value="UniProtKB-UniRule"/>
</dbReference>
<dbReference type="InterPro" id="IPR050342">
    <property type="entry name" value="HMGB"/>
</dbReference>
<dbReference type="Proteomes" id="UP000887577">
    <property type="component" value="Unplaced"/>
</dbReference>
<evidence type="ECO:0000256" key="1">
    <source>
        <dbReference type="ARBA" id="ARBA00023125"/>
    </source>
</evidence>
<dbReference type="PANTHER" id="PTHR48112:SF22">
    <property type="entry name" value="MITOCHONDRIAL TRANSCRIPTION FACTOR A, ISOFORM B"/>
    <property type="match status" value="1"/>
</dbReference>
<name>A0A914YXE9_9BILA</name>
<sequence length="95" mass="10761">MAPRATKKTAEKKDDAAPKAKVTKKSNSGPKAAVTAYTLFITENRETILEEAKTKNFFKAAGAAWKKCEDKSPWEERAKEDKARYQREMEEHNGQ</sequence>
<evidence type="ECO:0000259" key="4">
    <source>
        <dbReference type="PROSITE" id="PS50118"/>
    </source>
</evidence>
<feature type="domain" description="HMG box" evidence="4">
    <location>
        <begin position="30"/>
        <end position="93"/>
    </location>
</feature>
<dbReference type="Gene3D" id="1.10.30.10">
    <property type="entry name" value="High mobility group box domain"/>
    <property type="match status" value="1"/>
</dbReference>
<protein>
    <submittedName>
        <fullName evidence="6">HMG box domain-containing protein</fullName>
    </submittedName>
</protein>
<keyword evidence="5" id="KW-1185">Reference proteome</keyword>
<evidence type="ECO:0000313" key="5">
    <source>
        <dbReference type="Proteomes" id="UP000887577"/>
    </source>
</evidence>
<dbReference type="InterPro" id="IPR036910">
    <property type="entry name" value="HMG_box_dom_sf"/>
</dbReference>
<evidence type="ECO:0000256" key="2">
    <source>
        <dbReference type="PROSITE-ProRule" id="PRU00267"/>
    </source>
</evidence>
<accession>A0A914YXE9</accession>
<organism evidence="5 6">
    <name type="scientific">Panagrolaimus superbus</name>
    <dbReference type="NCBI Taxonomy" id="310955"/>
    <lineage>
        <taxon>Eukaryota</taxon>
        <taxon>Metazoa</taxon>
        <taxon>Ecdysozoa</taxon>
        <taxon>Nematoda</taxon>
        <taxon>Chromadorea</taxon>
        <taxon>Rhabditida</taxon>
        <taxon>Tylenchina</taxon>
        <taxon>Panagrolaimomorpha</taxon>
        <taxon>Panagrolaimoidea</taxon>
        <taxon>Panagrolaimidae</taxon>
        <taxon>Panagrolaimus</taxon>
    </lineage>
</organism>
<keyword evidence="1 2" id="KW-0238">DNA-binding</keyword>
<dbReference type="WBParaSite" id="PSU_v2.g4638.t1">
    <property type="protein sequence ID" value="PSU_v2.g4638.t1"/>
    <property type="gene ID" value="PSU_v2.g4638"/>
</dbReference>
<dbReference type="AlphaFoldDB" id="A0A914YXE9"/>
<dbReference type="Pfam" id="PF09011">
    <property type="entry name" value="HMG_box_2"/>
    <property type="match status" value="1"/>
</dbReference>
<feature type="region of interest" description="Disordered" evidence="3">
    <location>
        <begin position="1"/>
        <end position="30"/>
    </location>
</feature>
<dbReference type="PROSITE" id="PS50118">
    <property type="entry name" value="HMG_BOX_2"/>
    <property type="match status" value="1"/>
</dbReference>
<dbReference type="SUPFAM" id="SSF47095">
    <property type="entry name" value="HMG-box"/>
    <property type="match status" value="1"/>
</dbReference>
<keyword evidence="2" id="KW-0539">Nucleus</keyword>
<dbReference type="PANTHER" id="PTHR48112">
    <property type="entry name" value="HIGH MOBILITY GROUP PROTEIN DSP1"/>
    <property type="match status" value="1"/>
</dbReference>
<proteinExistence type="predicted"/>